<feature type="non-terminal residue" evidence="1">
    <location>
        <position position="376"/>
    </location>
</feature>
<accession>A0A075A354</accession>
<dbReference type="STRING" id="6198.A0A075A354"/>
<evidence type="ECO:0000313" key="1">
    <source>
        <dbReference type="EMBL" id="KER34128.1"/>
    </source>
</evidence>
<keyword evidence="2" id="KW-1185">Reference proteome</keyword>
<proteinExistence type="predicted"/>
<dbReference type="AlphaFoldDB" id="A0A075A354"/>
<dbReference type="GeneID" id="20326588"/>
<dbReference type="OrthoDB" id="269496at2759"/>
<dbReference type="CTD" id="20326588"/>
<protein>
    <submittedName>
        <fullName evidence="1">Uncharacterized protein</fullName>
    </submittedName>
</protein>
<dbReference type="Proteomes" id="UP000054324">
    <property type="component" value="Unassembled WGS sequence"/>
</dbReference>
<reference evidence="1 2" key="1">
    <citation type="submission" date="2013-11" db="EMBL/GenBank/DDBJ databases">
        <title>Opisthorchis viverrini - life in the bile duct.</title>
        <authorList>
            <person name="Young N.D."/>
            <person name="Nagarajan N."/>
            <person name="Lin S.J."/>
            <person name="Korhonen P.K."/>
            <person name="Jex A.R."/>
            <person name="Hall R.S."/>
            <person name="Safavi-Hemami H."/>
            <person name="Kaewkong W."/>
            <person name="Bertrand D."/>
            <person name="Gao S."/>
            <person name="Seet Q."/>
            <person name="Wongkham S."/>
            <person name="Teh B.T."/>
            <person name="Wongkham C."/>
            <person name="Intapan P.M."/>
            <person name="Maleewong W."/>
            <person name="Yang X."/>
            <person name="Hu M."/>
            <person name="Wang Z."/>
            <person name="Hofmann A."/>
            <person name="Sternberg P.W."/>
            <person name="Tan P."/>
            <person name="Wang J."/>
            <person name="Gasser R.B."/>
        </authorList>
    </citation>
    <scope>NUCLEOTIDE SEQUENCE [LARGE SCALE GENOMIC DNA]</scope>
</reference>
<feature type="non-terminal residue" evidence="1">
    <location>
        <position position="1"/>
    </location>
</feature>
<dbReference type="KEGG" id="ovi:T265_12420"/>
<evidence type="ECO:0000313" key="2">
    <source>
        <dbReference type="Proteomes" id="UP000054324"/>
    </source>
</evidence>
<sequence length="376" mass="42644">ARWLKWLERESTDRKFRGSNPTSASRFPLSNLGQPDSIPALVLPLGSMTARHRMGVTAERRYNPSVIFPKRITKNHGMVCDTCWSTEHCFQHCEGEEHPNLLGVFRSVLHLLMLSTLHLSVAGRRRSVAAVQLLILSPLLEVCCSLNSSRGVDHHKSQLGSVVPDENEVFRLLRLQNSVGDELFLDYVVENWLQLAHRLAKLSQGMATRIFLETVERFASKSTHKVTLLYVKATLAFVEGQYQLSRDLLAETTKLDPSDENFWLACTILRMDTLSADPNLAARRLPAADVLLDFEPSLRRRIPMHFGQNAVLEDLKATEAQLTRRPDAWPFRAGWYAYQRGLLLARQGELEARLDESSHQLTQIHFHPISLVVPAQ</sequence>
<gene>
    <name evidence="1" type="ORF">T265_12420</name>
</gene>
<name>A0A075A354_OPIVI</name>
<dbReference type="EMBL" id="KL596619">
    <property type="protein sequence ID" value="KER34128.1"/>
    <property type="molecule type" value="Genomic_DNA"/>
</dbReference>
<organism evidence="1 2">
    <name type="scientific">Opisthorchis viverrini</name>
    <name type="common">Southeast Asian liver fluke</name>
    <dbReference type="NCBI Taxonomy" id="6198"/>
    <lineage>
        <taxon>Eukaryota</taxon>
        <taxon>Metazoa</taxon>
        <taxon>Spiralia</taxon>
        <taxon>Lophotrochozoa</taxon>
        <taxon>Platyhelminthes</taxon>
        <taxon>Trematoda</taxon>
        <taxon>Digenea</taxon>
        <taxon>Opisthorchiida</taxon>
        <taxon>Opisthorchiata</taxon>
        <taxon>Opisthorchiidae</taxon>
        <taxon>Opisthorchis</taxon>
    </lineage>
</organism>
<dbReference type="RefSeq" id="XP_009162100.1">
    <property type="nucleotide sequence ID" value="XM_009163836.1"/>
</dbReference>